<accession>A0A2C5SL03</accession>
<gene>
    <name evidence="7" type="ORF">CYG68_05740</name>
    <name evidence="8" type="ORF">OSC06_11075</name>
</gene>
<dbReference type="GO" id="GO:0016020">
    <property type="term" value="C:membrane"/>
    <property type="evidence" value="ECO:0007669"/>
    <property type="project" value="UniProtKB-SubCell"/>
</dbReference>
<dbReference type="GeneID" id="93360215"/>
<dbReference type="AlphaFoldDB" id="A0A2C5SL03"/>
<keyword evidence="2 6" id="KW-0812">Transmembrane</keyword>
<comment type="subcellular location">
    <subcellularLocation>
        <location evidence="1">Membrane</location>
        <topology evidence="1">Single-pass membrane protein</topology>
    </subcellularLocation>
</comment>
<dbReference type="PANTHER" id="PTHR30168:SF0">
    <property type="entry name" value="INNER MEMBRANE PROTEIN"/>
    <property type="match status" value="1"/>
</dbReference>
<dbReference type="EMBL" id="PKLF01000004">
    <property type="protein sequence ID" value="MBE8611919.1"/>
    <property type="molecule type" value="Genomic_DNA"/>
</dbReference>
<proteinExistence type="predicted"/>
<evidence type="ECO:0000313" key="7">
    <source>
        <dbReference type="EMBL" id="MBE8611919.1"/>
    </source>
</evidence>
<evidence type="ECO:0000256" key="1">
    <source>
        <dbReference type="ARBA" id="ARBA00004167"/>
    </source>
</evidence>
<dbReference type="EMBL" id="JAPKIY010000017">
    <property type="protein sequence ID" value="MDS0898515.1"/>
    <property type="molecule type" value="Genomic_DNA"/>
</dbReference>
<dbReference type="RefSeq" id="WP_004235308.1">
    <property type="nucleotide sequence ID" value="NZ_ABGYJJ040000001.1"/>
</dbReference>
<dbReference type="Proteomes" id="UP001182247">
    <property type="component" value="Unassembled WGS sequence"/>
</dbReference>
<comment type="caution">
    <text evidence="7">The sequence shown here is derived from an EMBL/GenBank/DDBJ whole genome shotgun (WGS) entry which is preliminary data.</text>
</comment>
<organism evidence="7 9">
    <name type="scientific">Morganella morganii</name>
    <name type="common">Proteus morganii</name>
    <dbReference type="NCBI Taxonomy" id="582"/>
    <lineage>
        <taxon>Bacteria</taxon>
        <taxon>Pseudomonadati</taxon>
        <taxon>Pseudomonadota</taxon>
        <taxon>Gammaproteobacteria</taxon>
        <taxon>Enterobacterales</taxon>
        <taxon>Morganellaceae</taxon>
        <taxon>Morganella</taxon>
    </lineage>
</organism>
<keyword evidence="4 6" id="KW-0472">Membrane</keyword>
<evidence type="ECO:0000256" key="2">
    <source>
        <dbReference type="ARBA" id="ARBA00022692"/>
    </source>
</evidence>
<feature type="region of interest" description="Disordered" evidence="5">
    <location>
        <begin position="1"/>
        <end position="33"/>
    </location>
</feature>
<dbReference type="PANTHER" id="PTHR30168">
    <property type="entry name" value="PUTATIVE MEMBRANE PROTEIN YPFJ"/>
    <property type="match status" value="1"/>
</dbReference>
<dbReference type="Pfam" id="PF04228">
    <property type="entry name" value="Zn_peptidase"/>
    <property type="match status" value="1"/>
</dbReference>
<dbReference type="InterPro" id="IPR007343">
    <property type="entry name" value="Uncharacterised_pept_Zn_put"/>
</dbReference>
<protein>
    <submittedName>
        <fullName evidence="8">Neutral zinc metallopeptidase</fullName>
    </submittedName>
</protein>
<evidence type="ECO:0000313" key="9">
    <source>
        <dbReference type="Proteomes" id="UP000650477"/>
    </source>
</evidence>
<evidence type="ECO:0000256" key="3">
    <source>
        <dbReference type="ARBA" id="ARBA00022989"/>
    </source>
</evidence>
<keyword evidence="3 6" id="KW-1133">Transmembrane helix</keyword>
<reference evidence="8" key="2">
    <citation type="submission" date="2023-02" db="EMBL/GenBank/DDBJ databases">
        <title>Detection, antimicrobial susceptibility and genomic characterization of NDM-producing species of Morganellaceae, Yersiniaceae, and Enterobacteriaceae other than Klebsiella.</title>
        <authorList>
            <person name="Camargo C.H."/>
            <person name="Sacchi C.T."/>
            <person name="Campos K.R."/>
        </authorList>
    </citation>
    <scope>NUCLEOTIDE SEQUENCE</scope>
    <source>
        <strain evidence="8">1189_21</strain>
    </source>
</reference>
<evidence type="ECO:0000313" key="8">
    <source>
        <dbReference type="EMBL" id="MDS0898515.1"/>
    </source>
</evidence>
<evidence type="ECO:0000256" key="4">
    <source>
        <dbReference type="ARBA" id="ARBA00023136"/>
    </source>
</evidence>
<feature type="compositionally biased region" description="Basic and acidic residues" evidence="5">
    <location>
        <begin position="7"/>
        <end position="17"/>
    </location>
</feature>
<reference evidence="7" key="1">
    <citation type="submission" date="2017-12" db="EMBL/GenBank/DDBJ databases">
        <title>Genome sequencing and analysis.</title>
        <authorList>
            <person name="Huang Y.-T."/>
        </authorList>
    </citation>
    <scope>NUCLEOTIDE SEQUENCE</scope>
    <source>
        <strain evidence="7">VGH116</strain>
    </source>
</reference>
<dbReference type="Proteomes" id="UP000650477">
    <property type="component" value="Unassembled WGS sequence"/>
</dbReference>
<sequence>MRWQGRRQSDNIEDRRSAGGRIPGGSAGGPRIPLPRGKAGLVVVVIVVVAGFYGIDLTGLVTGDPVNIGQTTSQQRPAQNSAQEQKQAEFTGVMLAETEAVWGQKFAQMNRQYREPKLVLYRGATPTGCGAGQAVMGPFYCPADQKVYIDLSFYDDMRTKLGAGGDFAQGYVVAHEVGHHVQHLLGIDRQVRERQQRSSQKEANRLSVKMELQADCFAGIWGHEMEKAGILENGDLENALNAAQAIGDDRLQKQSQGRVIPDSFTHGTSAQRYEWFKRGFDSGNIAQCDTFSALK</sequence>
<feature type="transmembrane region" description="Helical" evidence="6">
    <location>
        <begin position="39"/>
        <end position="61"/>
    </location>
</feature>
<evidence type="ECO:0000256" key="6">
    <source>
        <dbReference type="SAM" id="Phobius"/>
    </source>
</evidence>
<evidence type="ECO:0000256" key="5">
    <source>
        <dbReference type="SAM" id="MobiDB-lite"/>
    </source>
</evidence>
<name>A0A2C5SL03_MORMO</name>